<dbReference type="InterPro" id="IPR036397">
    <property type="entry name" value="RNaseH_sf"/>
</dbReference>
<name>A0ABR2S3F6_9ROSI</name>
<dbReference type="EMBL" id="JBBPBN010000017">
    <property type="protein sequence ID" value="KAK9019781.1"/>
    <property type="molecule type" value="Genomic_DNA"/>
</dbReference>
<evidence type="ECO:0000313" key="2">
    <source>
        <dbReference type="EMBL" id="KAK9019781.1"/>
    </source>
</evidence>
<accession>A0ABR2S3F6</accession>
<dbReference type="PANTHER" id="PTHR47723:SF19">
    <property type="entry name" value="POLYNUCLEOTIDYL TRANSFERASE, RIBONUCLEASE H-LIKE SUPERFAMILY PROTEIN"/>
    <property type="match status" value="1"/>
</dbReference>
<dbReference type="Proteomes" id="UP001396334">
    <property type="component" value="Unassembled WGS sequence"/>
</dbReference>
<dbReference type="InterPro" id="IPR053151">
    <property type="entry name" value="RNase_H-like"/>
</dbReference>
<dbReference type="PANTHER" id="PTHR47723">
    <property type="entry name" value="OS05G0353850 PROTEIN"/>
    <property type="match status" value="1"/>
</dbReference>
<proteinExistence type="predicted"/>
<evidence type="ECO:0000259" key="1">
    <source>
        <dbReference type="Pfam" id="PF13456"/>
    </source>
</evidence>
<comment type="caution">
    <text evidence="2">The sequence shown here is derived from an EMBL/GenBank/DDBJ whole genome shotgun (WGS) entry which is preliminary data.</text>
</comment>
<sequence length="183" mass="20002">MLSAISHVAMPTVAAGQIHRHLTVVPLSVMGCYKVNSDGSRRVEGGLAACRGLIRDPVGEWVLGYAKAIGVCLVVDAELWGIYIGLAYAWDLHIRRVIVETDCLEALRLLKVGSNGQVSPDLVLHVLELCHRPWDVSLRQLKRDANRDADQMAKLVIFDGLDVSTFQVPTHVVGHLLHANVGD</sequence>
<gene>
    <name evidence="2" type="ORF">V6N11_054289</name>
</gene>
<dbReference type="InterPro" id="IPR002156">
    <property type="entry name" value="RNaseH_domain"/>
</dbReference>
<protein>
    <recommendedName>
        <fullName evidence="1">RNase H type-1 domain-containing protein</fullName>
    </recommendedName>
</protein>
<organism evidence="2 3">
    <name type="scientific">Hibiscus sabdariffa</name>
    <name type="common">roselle</name>
    <dbReference type="NCBI Taxonomy" id="183260"/>
    <lineage>
        <taxon>Eukaryota</taxon>
        <taxon>Viridiplantae</taxon>
        <taxon>Streptophyta</taxon>
        <taxon>Embryophyta</taxon>
        <taxon>Tracheophyta</taxon>
        <taxon>Spermatophyta</taxon>
        <taxon>Magnoliopsida</taxon>
        <taxon>eudicotyledons</taxon>
        <taxon>Gunneridae</taxon>
        <taxon>Pentapetalae</taxon>
        <taxon>rosids</taxon>
        <taxon>malvids</taxon>
        <taxon>Malvales</taxon>
        <taxon>Malvaceae</taxon>
        <taxon>Malvoideae</taxon>
        <taxon>Hibiscus</taxon>
    </lineage>
</organism>
<dbReference type="InterPro" id="IPR012337">
    <property type="entry name" value="RNaseH-like_sf"/>
</dbReference>
<dbReference type="Gene3D" id="3.30.420.10">
    <property type="entry name" value="Ribonuclease H-like superfamily/Ribonuclease H"/>
    <property type="match status" value="1"/>
</dbReference>
<keyword evidence="3" id="KW-1185">Reference proteome</keyword>
<reference evidence="2 3" key="1">
    <citation type="journal article" date="2024" name="G3 (Bethesda)">
        <title>Genome assembly of Hibiscus sabdariffa L. provides insights into metabolisms of medicinal natural products.</title>
        <authorList>
            <person name="Kim T."/>
        </authorList>
    </citation>
    <scope>NUCLEOTIDE SEQUENCE [LARGE SCALE GENOMIC DNA]</scope>
    <source>
        <strain evidence="2">TK-2024</strain>
        <tissue evidence="2">Old leaves</tissue>
    </source>
</reference>
<evidence type="ECO:0000313" key="3">
    <source>
        <dbReference type="Proteomes" id="UP001396334"/>
    </source>
</evidence>
<dbReference type="SUPFAM" id="SSF53098">
    <property type="entry name" value="Ribonuclease H-like"/>
    <property type="match status" value="1"/>
</dbReference>
<feature type="domain" description="RNase H type-1" evidence="1">
    <location>
        <begin position="36"/>
        <end position="155"/>
    </location>
</feature>
<dbReference type="Pfam" id="PF13456">
    <property type="entry name" value="RVT_3"/>
    <property type="match status" value="1"/>
</dbReference>
<dbReference type="InterPro" id="IPR044730">
    <property type="entry name" value="RNase_H-like_dom_plant"/>
</dbReference>
<dbReference type="CDD" id="cd06222">
    <property type="entry name" value="RNase_H_like"/>
    <property type="match status" value="1"/>
</dbReference>